<dbReference type="EMBL" id="LAZR01018116">
    <property type="protein sequence ID" value="KKL97651.1"/>
    <property type="molecule type" value="Genomic_DNA"/>
</dbReference>
<protein>
    <submittedName>
        <fullName evidence="1">Uncharacterized protein</fullName>
    </submittedName>
</protein>
<reference evidence="1" key="1">
    <citation type="journal article" date="2015" name="Nature">
        <title>Complex archaea that bridge the gap between prokaryotes and eukaryotes.</title>
        <authorList>
            <person name="Spang A."/>
            <person name="Saw J.H."/>
            <person name="Jorgensen S.L."/>
            <person name="Zaremba-Niedzwiedzka K."/>
            <person name="Martijn J."/>
            <person name="Lind A.E."/>
            <person name="van Eijk R."/>
            <person name="Schleper C."/>
            <person name="Guy L."/>
            <person name="Ettema T.J."/>
        </authorList>
    </citation>
    <scope>NUCLEOTIDE SEQUENCE</scope>
</reference>
<accession>A0A0F9H3U1</accession>
<proteinExistence type="predicted"/>
<sequence length="187" mass="21612">MGRIKDRSHADTDWLKARAREYAQNKGMSNSSIRELLSDTDAAAGQEITQKTLRVWLLESLTEGETRESMHQVSFSDVTYLRGRAFKATADTEINRSFIMERAYWWGLYISALHIVLRSALALDATITLPPQFIVDNLNEWYADLRSLRQLTPRLEVPPEEVDRVEAELAEFERHYGRDIKLPKETL</sequence>
<comment type="caution">
    <text evidence="1">The sequence shown here is derived from an EMBL/GenBank/DDBJ whole genome shotgun (WGS) entry which is preliminary data.</text>
</comment>
<evidence type="ECO:0000313" key="1">
    <source>
        <dbReference type="EMBL" id="KKL97651.1"/>
    </source>
</evidence>
<name>A0A0F9H3U1_9ZZZZ</name>
<organism evidence="1">
    <name type="scientific">marine sediment metagenome</name>
    <dbReference type="NCBI Taxonomy" id="412755"/>
    <lineage>
        <taxon>unclassified sequences</taxon>
        <taxon>metagenomes</taxon>
        <taxon>ecological metagenomes</taxon>
    </lineage>
</organism>
<dbReference type="AlphaFoldDB" id="A0A0F9H3U1"/>
<gene>
    <name evidence="1" type="ORF">LCGC14_1832390</name>
</gene>